<sequence length="189" mass="20582">MRFVNMLLLSIVGMFTFLTFASAKPITTAVEPTSAADIDMVAPPAVVIERLCCTSDCETCVGSCDPTGCPVFPWNTCCDHPLPTKRDDDQQAPVQNRELVQSVDILEPKSVLPRGNEPLHHKQTEKGQESRDVDTFGPPGGPIEICCKSGCVQCSDLACPPPHYDCTLGFLHPVCCAAFVVRDKRDETE</sequence>
<evidence type="ECO:0000313" key="3">
    <source>
        <dbReference type="EMBL" id="PMD16196.1"/>
    </source>
</evidence>
<feature type="region of interest" description="Disordered" evidence="1">
    <location>
        <begin position="111"/>
        <end position="134"/>
    </location>
</feature>
<keyword evidence="4" id="KW-1185">Reference proteome</keyword>
<feature type="compositionally biased region" description="Basic and acidic residues" evidence="1">
    <location>
        <begin position="117"/>
        <end position="134"/>
    </location>
</feature>
<reference evidence="3 4" key="1">
    <citation type="submission" date="2016-05" db="EMBL/GenBank/DDBJ databases">
        <title>A degradative enzymes factory behind the ericoid mycorrhizal symbiosis.</title>
        <authorList>
            <consortium name="DOE Joint Genome Institute"/>
            <person name="Martino E."/>
            <person name="Morin E."/>
            <person name="Grelet G."/>
            <person name="Kuo A."/>
            <person name="Kohler A."/>
            <person name="Daghino S."/>
            <person name="Barry K."/>
            <person name="Choi C."/>
            <person name="Cichocki N."/>
            <person name="Clum A."/>
            <person name="Copeland A."/>
            <person name="Hainaut M."/>
            <person name="Haridas S."/>
            <person name="Labutti K."/>
            <person name="Lindquist E."/>
            <person name="Lipzen A."/>
            <person name="Khouja H.-R."/>
            <person name="Murat C."/>
            <person name="Ohm R."/>
            <person name="Olson A."/>
            <person name="Spatafora J."/>
            <person name="Veneault-Fourrey C."/>
            <person name="Henrissat B."/>
            <person name="Grigoriev I."/>
            <person name="Martin F."/>
            <person name="Perotto S."/>
        </authorList>
    </citation>
    <scope>NUCLEOTIDE SEQUENCE [LARGE SCALE GENOMIC DNA]</scope>
    <source>
        <strain evidence="3 4">UAMH 7357</strain>
    </source>
</reference>
<feature type="signal peptide" evidence="2">
    <location>
        <begin position="1"/>
        <end position="23"/>
    </location>
</feature>
<keyword evidence="2" id="KW-0732">Signal</keyword>
<evidence type="ECO:0000256" key="2">
    <source>
        <dbReference type="SAM" id="SignalP"/>
    </source>
</evidence>
<evidence type="ECO:0000313" key="4">
    <source>
        <dbReference type="Proteomes" id="UP000235672"/>
    </source>
</evidence>
<dbReference type="Proteomes" id="UP000235672">
    <property type="component" value="Unassembled WGS sequence"/>
</dbReference>
<gene>
    <name evidence="3" type="ORF">NA56DRAFT_317836</name>
</gene>
<accession>A0A2J6PQK3</accession>
<protein>
    <submittedName>
        <fullName evidence="3">Uncharacterized protein</fullName>
    </submittedName>
</protein>
<dbReference type="AlphaFoldDB" id="A0A2J6PQK3"/>
<dbReference type="OrthoDB" id="3564609at2759"/>
<organism evidence="3 4">
    <name type="scientific">Hyaloscypha hepaticicola</name>
    <dbReference type="NCBI Taxonomy" id="2082293"/>
    <lineage>
        <taxon>Eukaryota</taxon>
        <taxon>Fungi</taxon>
        <taxon>Dikarya</taxon>
        <taxon>Ascomycota</taxon>
        <taxon>Pezizomycotina</taxon>
        <taxon>Leotiomycetes</taxon>
        <taxon>Helotiales</taxon>
        <taxon>Hyaloscyphaceae</taxon>
        <taxon>Hyaloscypha</taxon>
    </lineage>
</organism>
<evidence type="ECO:0000256" key="1">
    <source>
        <dbReference type="SAM" id="MobiDB-lite"/>
    </source>
</evidence>
<dbReference type="EMBL" id="KZ613507">
    <property type="protein sequence ID" value="PMD16196.1"/>
    <property type="molecule type" value="Genomic_DNA"/>
</dbReference>
<proteinExistence type="predicted"/>
<feature type="chain" id="PRO_5014385272" evidence="2">
    <location>
        <begin position="24"/>
        <end position="189"/>
    </location>
</feature>
<name>A0A2J6PQK3_9HELO</name>